<evidence type="ECO:0000256" key="1">
    <source>
        <dbReference type="SAM" id="MobiDB-lite"/>
    </source>
</evidence>
<reference evidence="2" key="1">
    <citation type="submission" date="2014-11" db="EMBL/GenBank/DDBJ databases">
        <title>Molecular phylogeny of cliff fern family Woodsiaceae with morphological implications.</title>
        <authorList>
            <person name="Shao Y.-Z."/>
            <person name="Wei R."/>
            <person name="Zhang X.-C."/>
        </authorList>
    </citation>
    <scope>NUCLEOTIDE SEQUENCE</scope>
</reference>
<feature type="region of interest" description="Disordered" evidence="1">
    <location>
        <begin position="426"/>
        <end position="449"/>
    </location>
</feature>
<gene>
    <name evidence="2" type="ORF">Cvel_16293.t1.CR1</name>
</gene>
<feature type="region of interest" description="Disordered" evidence="1">
    <location>
        <begin position="658"/>
        <end position="701"/>
    </location>
</feature>
<dbReference type="EMBL" id="CDMZ01000274">
    <property type="protein sequence ID" value="CUC09139.1"/>
    <property type="molecule type" value="Genomic_DNA"/>
</dbReference>
<feature type="compositionally biased region" description="Acidic residues" evidence="1">
    <location>
        <begin position="669"/>
        <end position="701"/>
    </location>
</feature>
<protein>
    <submittedName>
        <fullName evidence="2">Uncharacterized protein</fullName>
    </submittedName>
</protein>
<feature type="region of interest" description="Disordered" evidence="1">
    <location>
        <begin position="512"/>
        <end position="554"/>
    </location>
</feature>
<evidence type="ECO:0000313" key="2">
    <source>
        <dbReference type="EMBL" id="CUC09139.1"/>
    </source>
</evidence>
<feature type="compositionally biased region" description="Acidic residues" evidence="1">
    <location>
        <begin position="432"/>
        <end position="447"/>
    </location>
</feature>
<dbReference type="VEuPathDB" id="CryptoDB:Cvel_16293"/>
<organism evidence="2">
    <name type="scientific">Chromera velia CCMP2878</name>
    <dbReference type="NCBI Taxonomy" id="1169474"/>
    <lineage>
        <taxon>Eukaryota</taxon>
        <taxon>Sar</taxon>
        <taxon>Alveolata</taxon>
        <taxon>Colpodellida</taxon>
        <taxon>Chromeraceae</taxon>
        <taxon>Chromera</taxon>
    </lineage>
</organism>
<feature type="compositionally biased region" description="Basic and acidic residues" evidence="1">
    <location>
        <begin position="524"/>
        <end position="539"/>
    </location>
</feature>
<accession>A0A0K6S668</accession>
<dbReference type="AlphaFoldDB" id="A0A0K6S668"/>
<name>A0A0K6S668_9ALVE</name>
<sequence length="701" mass="79063">MIERNEAEFPEVARVCAEVLDLLEFIDRVTRAEGYSEEQAETCTKAAFMMYGEMQRRIAPFEVAGMTHIPAQLLKFWWKGKEKRGGNSAGDEKNSPSEETVSESERYLGYIYLKMCEALQQAKLTESKALKPSLAHKGWSPDLLPFRTAARQIDWQTHHIKKTGEGPERAPSFDTFHIGPSDINTTALATSPWTPYEVFPPSLSLDLRASEASRDAVNKPRGDTRAESTILNFLDGVTDKRLPQSILPRDYLLAVGSIRKSEAHDHQIASAVLPAGSHETDRTLRFARTVCREKAAYKDALRELDRRFGNTKYEEDKMGRQGLKESTLAMRKNIRSTAYILFAARKRMYPRRETFVDTSAMCAMLRLKQSQIREEINFMSSMEDLMKMKMEERGDFQNLLQRKRTLQPEEPGSSVGESDDHFDKWDWLESSSDSDSDSDSDSEDDSEFEKRRKLLRDIREMTGELTELIDNPEVPASARKRATGILEKLTRDVRPSGISEVSDVIQTLEGLFGGGGGGELQASDSDRVAEPAARAKEEQEGPGGQSTGLDPTVMSDSYDELLRSFKDGEVEQMRVLPLDEGTDLAELGEHLARLQNQPAGDSDGGKQPMVDALAEILRGDFAREMKRQTSGVLENWNFDLDGFGENVAEKVEGKEGGLTRIGRVPDPYGDSEFEENEDLPADWEKDFEEMEDEESEERYEY</sequence>
<proteinExistence type="predicted"/>